<reference evidence="1" key="1">
    <citation type="submission" date="2021-06" db="EMBL/GenBank/DDBJ databases">
        <authorList>
            <person name="Kallberg Y."/>
            <person name="Tangrot J."/>
            <person name="Rosling A."/>
        </authorList>
    </citation>
    <scope>NUCLEOTIDE SEQUENCE</scope>
    <source>
        <strain evidence="1">87-6 pot B 2015</strain>
    </source>
</reference>
<sequence length="128" mass="14791">CWKYETDERPNMQKVVSTLKIIISLENSEMIDADFNEEIELPIKGISSLKSSIEIDEELEGLELSEGINNFTEIKSSQSNNNSSFKLCKKRDEVLEDLEIPEVSKKDDKSILSFRIQFFKLIINQKTQ</sequence>
<proteinExistence type="predicted"/>
<organism evidence="1 2">
    <name type="scientific">Funneliformis mosseae</name>
    <name type="common">Endomycorrhizal fungus</name>
    <name type="synonym">Glomus mosseae</name>
    <dbReference type="NCBI Taxonomy" id="27381"/>
    <lineage>
        <taxon>Eukaryota</taxon>
        <taxon>Fungi</taxon>
        <taxon>Fungi incertae sedis</taxon>
        <taxon>Mucoromycota</taxon>
        <taxon>Glomeromycotina</taxon>
        <taxon>Glomeromycetes</taxon>
        <taxon>Glomerales</taxon>
        <taxon>Glomeraceae</taxon>
        <taxon>Funneliformis</taxon>
    </lineage>
</organism>
<protein>
    <submittedName>
        <fullName evidence="1">8840_t:CDS:1</fullName>
    </submittedName>
</protein>
<dbReference type="AlphaFoldDB" id="A0A9N9APH0"/>
<name>A0A9N9APH0_FUNMO</name>
<keyword evidence="2" id="KW-1185">Reference proteome</keyword>
<comment type="caution">
    <text evidence="1">The sequence shown here is derived from an EMBL/GenBank/DDBJ whole genome shotgun (WGS) entry which is preliminary data.</text>
</comment>
<evidence type="ECO:0000313" key="1">
    <source>
        <dbReference type="EMBL" id="CAG8540240.1"/>
    </source>
</evidence>
<dbReference type="EMBL" id="CAJVPP010001195">
    <property type="protein sequence ID" value="CAG8540240.1"/>
    <property type="molecule type" value="Genomic_DNA"/>
</dbReference>
<gene>
    <name evidence="1" type="ORF">FMOSSE_LOCUS5943</name>
</gene>
<evidence type="ECO:0000313" key="2">
    <source>
        <dbReference type="Proteomes" id="UP000789375"/>
    </source>
</evidence>
<dbReference type="Proteomes" id="UP000789375">
    <property type="component" value="Unassembled WGS sequence"/>
</dbReference>
<feature type="non-terminal residue" evidence="1">
    <location>
        <position position="128"/>
    </location>
</feature>
<accession>A0A9N9APH0</accession>